<keyword evidence="1" id="KW-0175">Coiled coil</keyword>
<evidence type="ECO:0000256" key="1">
    <source>
        <dbReference type="SAM" id="Coils"/>
    </source>
</evidence>
<feature type="region of interest" description="Disordered" evidence="2">
    <location>
        <begin position="1"/>
        <end position="57"/>
    </location>
</feature>
<gene>
    <name evidence="3" type="ORF">DFA_04452</name>
</gene>
<evidence type="ECO:0000313" key="4">
    <source>
        <dbReference type="Proteomes" id="UP000007797"/>
    </source>
</evidence>
<feature type="region of interest" description="Disordered" evidence="2">
    <location>
        <begin position="73"/>
        <end position="94"/>
    </location>
</feature>
<organism evidence="3 4">
    <name type="scientific">Cavenderia fasciculata</name>
    <name type="common">Slime mold</name>
    <name type="synonym">Dictyostelium fasciculatum</name>
    <dbReference type="NCBI Taxonomy" id="261658"/>
    <lineage>
        <taxon>Eukaryota</taxon>
        <taxon>Amoebozoa</taxon>
        <taxon>Evosea</taxon>
        <taxon>Eumycetozoa</taxon>
        <taxon>Dictyostelia</taxon>
        <taxon>Acytosteliales</taxon>
        <taxon>Cavenderiaceae</taxon>
        <taxon>Cavenderia</taxon>
    </lineage>
</organism>
<dbReference type="GeneID" id="14874342"/>
<sequence>MEDESLDSYVQAHNSTLPKDENSNSNSSNEINNNHSTTYTSSYTSSSSTSTTSTYMGIKSRQEKMIETLETKVELSDDEDDDEKQQQTKESTLTKHFSSDEEVLKFNIQDLTNFIKKLEQSNKDLEEAYLEDPDPIYSQSISENVTIIQRKLKQLEELEQLLLEKEESSTSSIVNLKEYFCKVVILAFIAVASASSCASRGCPTNQACYGAAGAAPSCYTYGNCGIVPCGQGKSCLVVNGQATCVTPTVCPTCASGTACYFFPGTYGPACFSTNVNCGIVPCAAGQTCVANPFGGASCVVAL</sequence>
<dbReference type="KEGG" id="dfa:DFA_04452"/>
<dbReference type="EMBL" id="GL883009">
    <property type="protein sequence ID" value="EGG22334.1"/>
    <property type="molecule type" value="Genomic_DNA"/>
</dbReference>
<dbReference type="RefSeq" id="XP_004360185.1">
    <property type="nucleotide sequence ID" value="XM_004360128.1"/>
</dbReference>
<proteinExistence type="predicted"/>
<keyword evidence="4" id="KW-1185">Reference proteome</keyword>
<evidence type="ECO:0000256" key="2">
    <source>
        <dbReference type="SAM" id="MobiDB-lite"/>
    </source>
</evidence>
<protein>
    <submittedName>
        <fullName evidence="3">Uncharacterized protein</fullName>
    </submittedName>
</protein>
<feature type="compositionally biased region" description="Low complexity" evidence="2">
    <location>
        <begin position="23"/>
        <end position="55"/>
    </location>
</feature>
<reference evidence="4" key="1">
    <citation type="journal article" date="2011" name="Genome Res.">
        <title>Phylogeny-wide analysis of social amoeba genomes highlights ancient origins for complex intercellular communication.</title>
        <authorList>
            <person name="Heidel A.J."/>
            <person name="Lawal H.M."/>
            <person name="Felder M."/>
            <person name="Schilde C."/>
            <person name="Helps N.R."/>
            <person name="Tunggal B."/>
            <person name="Rivero F."/>
            <person name="John U."/>
            <person name="Schleicher M."/>
            <person name="Eichinger L."/>
            <person name="Platzer M."/>
            <person name="Noegel A.A."/>
            <person name="Schaap P."/>
            <person name="Gloeckner G."/>
        </authorList>
    </citation>
    <scope>NUCLEOTIDE SEQUENCE [LARGE SCALE GENOMIC DNA]</scope>
    <source>
        <strain evidence="4">SH3</strain>
    </source>
</reference>
<dbReference type="Proteomes" id="UP000007797">
    <property type="component" value="Unassembled WGS sequence"/>
</dbReference>
<dbReference type="AlphaFoldDB" id="F4PPM1"/>
<accession>F4PPM1</accession>
<evidence type="ECO:0000313" key="3">
    <source>
        <dbReference type="EMBL" id="EGG22334.1"/>
    </source>
</evidence>
<name>F4PPM1_CACFS</name>
<feature type="coiled-coil region" evidence="1">
    <location>
        <begin position="108"/>
        <end position="168"/>
    </location>
</feature>
<dbReference type="OrthoDB" id="16940at2759"/>